<evidence type="ECO:0000256" key="1">
    <source>
        <dbReference type="ARBA" id="ARBA00005336"/>
    </source>
</evidence>
<dbReference type="InterPro" id="IPR036962">
    <property type="entry name" value="Glyco_hydro_3_N_sf"/>
</dbReference>
<evidence type="ECO:0000259" key="4">
    <source>
        <dbReference type="SMART" id="SM01217"/>
    </source>
</evidence>
<dbReference type="Gene3D" id="3.40.50.1700">
    <property type="entry name" value="Glycoside hydrolase family 3 C-terminal domain"/>
    <property type="match status" value="1"/>
</dbReference>
<organism evidence="5 6">
    <name type="scientific">Fusicatenibacter saccharivorans</name>
    <dbReference type="NCBI Taxonomy" id="1150298"/>
    <lineage>
        <taxon>Bacteria</taxon>
        <taxon>Bacillati</taxon>
        <taxon>Bacillota</taxon>
        <taxon>Clostridia</taxon>
        <taxon>Lachnospirales</taxon>
        <taxon>Lachnospiraceae</taxon>
        <taxon>Fusicatenibacter</taxon>
    </lineage>
</organism>
<comment type="similarity">
    <text evidence="1">Belongs to the glycosyl hydrolase 3 family.</text>
</comment>
<reference evidence="5" key="1">
    <citation type="submission" date="2022-01" db="EMBL/GenBank/DDBJ databases">
        <title>Collection of gut derived symbiotic bacterial strains cultured from healthy donors.</title>
        <authorList>
            <person name="Lin H."/>
            <person name="Kohout C."/>
            <person name="Waligurski E."/>
            <person name="Pamer E.G."/>
        </authorList>
    </citation>
    <scope>NUCLEOTIDE SEQUENCE</scope>
    <source>
        <strain evidence="5">DFI.5.49</strain>
    </source>
</reference>
<evidence type="ECO:0000256" key="3">
    <source>
        <dbReference type="SAM" id="MobiDB-lite"/>
    </source>
</evidence>
<name>A0AAE3F0H9_9FIRM</name>
<dbReference type="InterPro" id="IPR036881">
    <property type="entry name" value="Glyco_hydro_3_C_sf"/>
</dbReference>
<evidence type="ECO:0000313" key="5">
    <source>
        <dbReference type="EMBL" id="MCG4763932.1"/>
    </source>
</evidence>
<keyword evidence="2 5" id="KW-0378">Hydrolase</keyword>
<dbReference type="Pfam" id="PF00933">
    <property type="entry name" value="Glyco_hydro_3"/>
    <property type="match status" value="1"/>
</dbReference>
<dbReference type="InterPro" id="IPR001764">
    <property type="entry name" value="Glyco_hydro_3_N"/>
</dbReference>
<dbReference type="InterPro" id="IPR050288">
    <property type="entry name" value="Cellulose_deg_GH3"/>
</dbReference>
<dbReference type="Proteomes" id="UP001199915">
    <property type="component" value="Unassembled WGS sequence"/>
</dbReference>
<sequence>MKLRTRGISGTRNQAESERERAHRIIARKAAAEGIVLLENNGVLPLKKGSNVALYGGGARHTIKGGTGSGSVNNRSNVSIDEGLRNAGFTVTTDTWLDAYDAAYGQSYKEWKDYIYEISEPGNFDSLYRAHASHPMQMPKGSAITKTEAADAIYVISRISGEGADRKAEPGDYYLSEQEEEELKAITECYDNTIVILNVGGVMDVSFLEKYNIAALVMLSQAGMEGGNALADVLSGAFTPSGKLTDTWGCRYEDYPSSATFSHNNGNIIEEKYYEGIYVGYRYFDSFEVEPRYPFGYGMSYTTFDVATENAAWKPDAESKTITVTVKVTNTGSYAGKEVVQIYAACPFGKLKKERKRLVAFGKTALLQPRESETLHLKVPTVLLESYRTGKAVYCMEAGDYDFLVGTSSRDVTLAARLTLDKTVETEHLTNICPLLDALKEIQPEEEQEERWRAEREQMWEEKKAEIPLLFLDEKGLIHDGKSAEEMYKILKFGKTNAAEAKECDANGCEFEAETTEAKEDAGNCKCGAEQQKWGERRRKAREKAAELAQKLTPEEKTALVCGRSSGSKEIIGAAAVTVPGAAGETTASLLEKYGVANVILADGPAGIRITSHYQKNPSDGSVYKMNMYQRLENRIFGTEFLHTDGEDYYQYCSAIPVGTLLAQTFDTELLEEVGRMIGAELEEFGVTLWLAPGMNIHRNPLCGRNFEYYSEDPLVSGKMAAALTRGVQSRYGVGTTIKHYACNNQEENRRGVSSIVSERALREIYLKGFEIAIKESQPKAIMTSYNKVNGVHTANSYDLCTTAARKEWGFAGIIMTDWTTTNADGGSSAAKCIAAGNDLVMPGTDTDRREILDALSAENDQYLEEKDLTACAQRILEMIFTSNSYE</sequence>
<feature type="domain" description="Fibronectin type III-like" evidence="4">
    <location>
        <begin position="338"/>
        <end position="409"/>
    </location>
</feature>
<dbReference type="SUPFAM" id="SSF51445">
    <property type="entry name" value="(Trans)glycosidases"/>
    <property type="match status" value="1"/>
</dbReference>
<dbReference type="Gene3D" id="3.20.20.300">
    <property type="entry name" value="Glycoside hydrolase, family 3, N-terminal domain"/>
    <property type="match status" value="1"/>
</dbReference>
<dbReference type="Pfam" id="PF14310">
    <property type="entry name" value="Fn3-like"/>
    <property type="match status" value="1"/>
</dbReference>
<evidence type="ECO:0000256" key="2">
    <source>
        <dbReference type="ARBA" id="ARBA00022801"/>
    </source>
</evidence>
<dbReference type="EMBL" id="JAKNFS010000001">
    <property type="protein sequence ID" value="MCG4763932.1"/>
    <property type="molecule type" value="Genomic_DNA"/>
</dbReference>
<dbReference type="PANTHER" id="PTHR42715:SF10">
    <property type="entry name" value="BETA-GLUCOSIDASE"/>
    <property type="match status" value="1"/>
</dbReference>
<dbReference type="Gene3D" id="2.60.40.10">
    <property type="entry name" value="Immunoglobulins"/>
    <property type="match status" value="1"/>
</dbReference>
<feature type="region of interest" description="Disordered" evidence="3">
    <location>
        <begin position="1"/>
        <end position="20"/>
    </location>
</feature>
<dbReference type="SUPFAM" id="SSF52279">
    <property type="entry name" value="Beta-D-glucan exohydrolase, C-terminal domain"/>
    <property type="match status" value="1"/>
</dbReference>
<dbReference type="GO" id="GO:0005975">
    <property type="term" value="P:carbohydrate metabolic process"/>
    <property type="evidence" value="ECO:0007669"/>
    <property type="project" value="InterPro"/>
</dbReference>
<dbReference type="InterPro" id="IPR002772">
    <property type="entry name" value="Glyco_hydro_3_C"/>
</dbReference>
<dbReference type="GO" id="GO:0004553">
    <property type="term" value="F:hydrolase activity, hydrolyzing O-glycosyl compounds"/>
    <property type="evidence" value="ECO:0007669"/>
    <property type="project" value="InterPro"/>
</dbReference>
<dbReference type="InterPro" id="IPR017853">
    <property type="entry name" value="GH"/>
</dbReference>
<dbReference type="AlphaFoldDB" id="A0AAE3F0H9"/>
<dbReference type="PRINTS" id="PR00133">
    <property type="entry name" value="GLHYDRLASE3"/>
</dbReference>
<dbReference type="InterPro" id="IPR026891">
    <property type="entry name" value="Fn3-like"/>
</dbReference>
<evidence type="ECO:0000313" key="6">
    <source>
        <dbReference type="Proteomes" id="UP001199915"/>
    </source>
</evidence>
<comment type="caution">
    <text evidence="5">The sequence shown here is derived from an EMBL/GenBank/DDBJ whole genome shotgun (WGS) entry which is preliminary data.</text>
</comment>
<gene>
    <name evidence="5" type="ORF">L0N21_00120</name>
</gene>
<dbReference type="Pfam" id="PF01915">
    <property type="entry name" value="Glyco_hydro_3_C"/>
    <property type="match status" value="1"/>
</dbReference>
<dbReference type="InterPro" id="IPR013783">
    <property type="entry name" value="Ig-like_fold"/>
</dbReference>
<dbReference type="SMART" id="SM01217">
    <property type="entry name" value="Fn3_like"/>
    <property type="match status" value="1"/>
</dbReference>
<dbReference type="RefSeq" id="WP_238032607.1">
    <property type="nucleotide sequence ID" value="NZ_JAKNFS010000001.1"/>
</dbReference>
<dbReference type="PANTHER" id="PTHR42715">
    <property type="entry name" value="BETA-GLUCOSIDASE"/>
    <property type="match status" value="1"/>
</dbReference>
<accession>A0AAE3F0H9</accession>
<protein>
    <submittedName>
        <fullName evidence="5">Glycoside hydrolase family 3 C-terminal domain-containing protein</fullName>
    </submittedName>
</protein>
<proteinExistence type="inferred from homology"/>